<keyword evidence="2" id="KW-1185">Reference proteome</keyword>
<dbReference type="EMBL" id="PKSG01001047">
    <property type="protein sequence ID" value="POR31410.1"/>
    <property type="molecule type" value="Genomic_DNA"/>
</dbReference>
<reference evidence="1 2" key="1">
    <citation type="submission" date="2018-01" db="EMBL/GenBank/DDBJ databases">
        <title>Harnessing the power of phylogenomics to disentangle the directionality and signatures of interkingdom host jumping in the parasitic fungal genus Tolypocladium.</title>
        <authorList>
            <person name="Quandt C.A."/>
            <person name="Patterson W."/>
            <person name="Spatafora J.W."/>
        </authorList>
    </citation>
    <scope>NUCLEOTIDE SEQUENCE [LARGE SCALE GENOMIC DNA]</scope>
    <source>
        <strain evidence="1 2">NRBC 100945</strain>
    </source>
</reference>
<gene>
    <name evidence="1" type="ORF">TPAR_08375</name>
</gene>
<dbReference type="OrthoDB" id="4927579at2759"/>
<organism evidence="1 2">
    <name type="scientific">Tolypocladium paradoxum</name>
    <dbReference type="NCBI Taxonomy" id="94208"/>
    <lineage>
        <taxon>Eukaryota</taxon>
        <taxon>Fungi</taxon>
        <taxon>Dikarya</taxon>
        <taxon>Ascomycota</taxon>
        <taxon>Pezizomycotina</taxon>
        <taxon>Sordariomycetes</taxon>
        <taxon>Hypocreomycetidae</taxon>
        <taxon>Hypocreales</taxon>
        <taxon>Ophiocordycipitaceae</taxon>
        <taxon>Tolypocladium</taxon>
    </lineage>
</organism>
<dbReference type="AlphaFoldDB" id="A0A2S4KMJ2"/>
<protein>
    <submittedName>
        <fullName evidence="1">Uncharacterized protein</fullName>
    </submittedName>
</protein>
<name>A0A2S4KMJ2_9HYPO</name>
<feature type="non-terminal residue" evidence="1">
    <location>
        <position position="1"/>
    </location>
</feature>
<dbReference type="Proteomes" id="UP000237481">
    <property type="component" value="Unassembled WGS sequence"/>
</dbReference>
<evidence type="ECO:0000313" key="1">
    <source>
        <dbReference type="EMBL" id="POR31410.1"/>
    </source>
</evidence>
<accession>A0A2S4KMJ2</accession>
<evidence type="ECO:0000313" key="2">
    <source>
        <dbReference type="Proteomes" id="UP000237481"/>
    </source>
</evidence>
<sequence>RRPRLVYLLCTNPAPAKSAHPALAHSLSVPTKTLLAAGIINKGALTTPHMPLLTCTITIHQGVDPADVELETTDNSYYRVVFFTGHHGGRVLQPGYRVSRRRWLVAGVYSNTTQAGVATGTTLLAHQTPSHGLDGPGPVVADGGVELIPSRVSMRCRYAYMNDSLDLKVYRLFMASRGFRYDDWCETVERYVKAECGAEVHEEKLQWVRCDADGKDVLWLRGFIATFELHVEESVRPQCVDKALRQTVPGSMIDWMGGTGCYEAYGFEIEY</sequence>
<proteinExistence type="predicted"/>
<comment type="caution">
    <text evidence="1">The sequence shown here is derived from an EMBL/GenBank/DDBJ whole genome shotgun (WGS) entry which is preliminary data.</text>
</comment>